<evidence type="ECO:0008006" key="4">
    <source>
        <dbReference type="Google" id="ProtNLM"/>
    </source>
</evidence>
<dbReference type="HOGENOM" id="CLU_008435_0_0_1"/>
<dbReference type="GO" id="GO:0007288">
    <property type="term" value="P:sperm axoneme assembly"/>
    <property type="evidence" value="ECO:0007669"/>
    <property type="project" value="TreeGrafter"/>
</dbReference>
<proteinExistence type="predicted"/>
<reference evidence="2" key="3">
    <citation type="submission" date="2025-09" db="UniProtKB">
        <authorList>
            <consortium name="Ensembl"/>
        </authorList>
    </citation>
    <scope>IDENTIFICATION</scope>
</reference>
<dbReference type="OMA" id="TPSEMKF"/>
<reference evidence="2" key="2">
    <citation type="submission" date="2025-08" db="UniProtKB">
        <authorList>
            <consortium name="Ensembl"/>
        </authorList>
    </citation>
    <scope>IDENTIFICATION</scope>
</reference>
<dbReference type="InterPro" id="IPR013783">
    <property type="entry name" value="Ig-like_fold"/>
</dbReference>
<sequence>MNTPRGSLSPGSLVPRDIESPGRDMNLRVIPPELRFLDATAGSVYHLSFVVHNLGRWNQKIRFEEPTKPQFKLMLTSLDKELAAGLHMTATVEYHPDKDENTSDRILISIGSKSTEIPLIGLIPSCQLAIESVVDFGTLVANSKVYHKEITITNHGKVPGTFNAEYHGQLPILIFPTSGVVDVKSSLAIKVDFCADQPRIVDEKAIVVLQDQPEMLLSIKAYVVEQIIELLHMSHDQRLKCLEFGAVYFGTSKLKHARIYNNSPEPINWVAIIQDDAVGEELGTNTQQRTDIALNSLASIRKLKDIDTTTIISCVPNEGTLQPYQKIVIIFCFSPKLTDECKKDIGPSYKQDYVLYLRFESVGSKDGFLRDDDYKTIKSERLQKTELAVKGSGIPVLLQFDPGKVLNFKPCFVGERSEIHFTIQNQCQLLPVIYHFPRNANFKIEPEKGRINEGCMVNVMFSFAPHQLGVFKVKQMIEIIGLVADEDLQSLSMKPFCHVSLDFNSICKAPTMKVVRKTIPGVSPVIHNPTEKIVVEDLAKCKTYAPLSVFKSTIRCTHNHHSRGESEKDMLLPFPKDGAATIGCTDHHKHFRGTFITVPRFNFVNHDFACTTCEKQQRKYHAKNYSTYLKYLRNIHLQKQAEREKTYSYNDIDIGLESGLRSPSLSVAHIEEELPSENSIKANRLLTTRSIASQKEQSLKRKIIKRLKSDPSTLQEKHDCSLILTPKQIHQVIVGPSVLNFGNICVNSPNTQALHVVNMLPIHVLLQLDTDLEELQKTNQFSYVIPPTSSTYISMIFESPTIGNFWKSFTFTVNNIPSGHILVTAVVQLVKLELSSNELELRPRGFLIQTYFRGTVRLYNPQHCSAQFRWQPVNTGGGIAFSVCPAKGTVEAYSSLECEVTWQPGFSSPEEGEFNLHVLKGNMLKLKCVAHVIIFLKHGFYFEGYKLIGCTLVCIVTCI</sequence>
<keyword evidence="3" id="KW-1185">Reference proteome</keyword>
<dbReference type="Proteomes" id="UP000008225">
    <property type="component" value="Chromosome X"/>
</dbReference>
<dbReference type="GeneTree" id="ENSGT00940000159699"/>
<evidence type="ECO:0000313" key="2">
    <source>
        <dbReference type="Ensembl" id="ENSCJAP00000036588.4"/>
    </source>
</evidence>
<evidence type="ECO:0000256" key="1">
    <source>
        <dbReference type="SAM" id="MobiDB-lite"/>
    </source>
</evidence>
<accession>F7F8R3</accession>
<evidence type="ECO:0000313" key="3">
    <source>
        <dbReference type="Proteomes" id="UP000008225"/>
    </source>
</evidence>
<dbReference type="AlphaFoldDB" id="F7F8R3"/>
<reference evidence="2" key="1">
    <citation type="submission" date="2009-03" db="EMBL/GenBank/DDBJ databases">
        <authorList>
            <person name="Warren W."/>
            <person name="Ye L."/>
            <person name="Minx P."/>
            <person name="Worley K."/>
            <person name="Gibbs R."/>
            <person name="Wilson R.K."/>
        </authorList>
    </citation>
    <scope>NUCLEOTIDE SEQUENCE [LARGE SCALE GENOMIC DNA]</scope>
</reference>
<protein>
    <recommendedName>
        <fullName evidence="4">Cilia and flagella associated protein 47</fullName>
    </recommendedName>
</protein>
<feature type="region of interest" description="Disordered" evidence="1">
    <location>
        <begin position="1"/>
        <end position="24"/>
    </location>
</feature>
<dbReference type="PANTHER" id="PTHR45912:SF3">
    <property type="entry name" value="CILIA- AND FLAGELLA-ASSOCIATED PROTEIN 47"/>
    <property type="match status" value="1"/>
</dbReference>
<name>F7F8R3_CALJA</name>
<dbReference type="Gene3D" id="2.60.40.10">
    <property type="entry name" value="Immunoglobulins"/>
    <property type="match status" value="5"/>
</dbReference>
<feature type="compositionally biased region" description="Polar residues" evidence="1">
    <location>
        <begin position="1"/>
        <end position="10"/>
    </location>
</feature>
<dbReference type="eggNOG" id="ENOG502QQ4Q">
    <property type="taxonomic scope" value="Eukaryota"/>
</dbReference>
<dbReference type="Ensembl" id="ENSCJAT00000038646.5">
    <property type="protein sequence ID" value="ENSCJAP00000036588.4"/>
    <property type="gene ID" value="ENSCJAG00000070944.1"/>
</dbReference>
<dbReference type="GO" id="GO:0005929">
    <property type="term" value="C:cilium"/>
    <property type="evidence" value="ECO:0007669"/>
    <property type="project" value="TreeGrafter"/>
</dbReference>
<dbReference type="PANTHER" id="PTHR45912">
    <property type="entry name" value="CILIA- AND FLAGELLA-ASSOCIATED PROTEIN 47"/>
    <property type="match status" value="1"/>
</dbReference>
<organism evidence="2 3">
    <name type="scientific">Callithrix jacchus</name>
    <name type="common">White-tufted-ear marmoset</name>
    <name type="synonym">Simia Jacchus</name>
    <dbReference type="NCBI Taxonomy" id="9483"/>
    <lineage>
        <taxon>Eukaryota</taxon>
        <taxon>Metazoa</taxon>
        <taxon>Chordata</taxon>
        <taxon>Craniata</taxon>
        <taxon>Vertebrata</taxon>
        <taxon>Euteleostomi</taxon>
        <taxon>Mammalia</taxon>
        <taxon>Eutheria</taxon>
        <taxon>Euarchontoglires</taxon>
        <taxon>Primates</taxon>
        <taxon>Haplorrhini</taxon>
        <taxon>Platyrrhini</taxon>
        <taxon>Cebidae</taxon>
        <taxon>Callitrichinae</taxon>
        <taxon>Callithrix</taxon>
        <taxon>Callithrix</taxon>
    </lineage>
</organism>